<dbReference type="InterPro" id="IPR037035">
    <property type="entry name" value="GK-like_C_sf"/>
</dbReference>
<feature type="domain" description="MOFRL-associated" evidence="2">
    <location>
        <begin position="23"/>
        <end position="217"/>
    </location>
</feature>
<evidence type="ECO:0000313" key="3">
    <source>
        <dbReference type="EMBL" id="MFC0633520.1"/>
    </source>
</evidence>
<dbReference type="InterPro" id="IPR038614">
    <property type="entry name" value="GK_N_sf"/>
</dbReference>
<dbReference type="InterPro" id="IPR039760">
    <property type="entry name" value="MOFRL_protein"/>
</dbReference>
<dbReference type="PANTHER" id="PTHR12227:SF0">
    <property type="entry name" value="GLYCERATE KINASE"/>
    <property type="match status" value="1"/>
</dbReference>
<keyword evidence="3" id="KW-0808">Transferase</keyword>
<dbReference type="GO" id="GO:0016301">
    <property type="term" value="F:kinase activity"/>
    <property type="evidence" value="ECO:0007669"/>
    <property type="project" value="UniProtKB-KW"/>
</dbReference>
<gene>
    <name evidence="3" type="ORF">ACFFGE_06475</name>
</gene>
<evidence type="ECO:0000313" key="4">
    <source>
        <dbReference type="Proteomes" id="UP001589906"/>
    </source>
</evidence>
<evidence type="ECO:0000259" key="1">
    <source>
        <dbReference type="Pfam" id="PF05161"/>
    </source>
</evidence>
<dbReference type="Pfam" id="PF05161">
    <property type="entry name" value="MOFRL"/>
    <property type="match status" value="1"/>
</dbReference>
<protein>
    <submittedName>
        <fullName evidence="3">Glycerate kinase</fullName>
    </submittedName>
</protein>
<dbReference type="RefSeq" id="WP_376835433.1">
    <property type="nucleotide sequence ID" value="NZ_JBHLSW010000004.1"/>
</dbReference>
<accession>A0ABV6R1M1</accession>
<comment type="caution">
    <text evidence="3">The sequence shown here is derived from an EMBL/GenBank/DDBJ whole genome shotgun (WGS) entry which is preliminary data.</text>
</comment>
<dbReference type="Proteomes" id="UP001589906">
    <property type="component" value="Unassembled WGS sequence"/>
</dbReference>
<sequence>MLEPQVLLRRLFTVAVTAASDFSGIAERMPPTRGRVRVLAAGKAAAAMAAAIEANPPSWLSPTQLDGLVVTPPGHGLPLNRFSAMTAGHPLPTAASAQAGERMLSLAAELGEGDLLVALISGGASALLAAPIEGLTLQDEIELNRRLLSAGAPIAQMNAARARLSRIKAGGLARAAHPASIATFIVSDVPGDDPAVVGGGPTLEPSARGQEDALAPLSPRVAAALSARVPRPPLARGPVYVLRTGRDALAAADGEARRQGLDVINLGADLQDQARALGRAHAGLARDLVTGATGMLVLSGGETTVTVAGSGRGGRNTEYLASFMTALGPSRRVWALAADTDGIDGVGPAAGALSRPDSLERAEAIGLDVAGLIANNDTLSLFEALGDAIATGPTRTNVNDFRAILVLPPGAAA</sequence>
<dbReference type="Pfam" id="PF13660">
    <property type="entry name" value="DUF4147"/>
    <property type="match status" value="1"/>
</dbReference>
<keyword evidence="3" id="KW-0418">Kinase</keyword>
<proteinExistence type="predicted"/>
<organism evidence="3 4">
    <name type="scientific">Brevundimonas balnearis</name>
    <dbReference type="NCBI Taxonomy" id="1572858"/>
    <lineage>
        <taxon>Bacteria</taxon>
        <taxon>Pseudomonadati</taxon>
        <taxon>Pseudomonadota</taxon>
        <taxon>Alphaproteobacteria</taxon>
        <taxon>Caulobacterales</taxon>
        <taxon>Caulobacteraceae</taxon>
        <taxon>Brevundimonas</taxon>
    </lineage>
</organism>
<dbReference type="Gene3D" id="3.40.50.10180">
    <property type="entry name" value="Glycerate kinase, MOFRL-like N-terminal domain"/>
    <property type="match status" value="1"/>
</dbReference>
<dbReference type="PANTHER" id="PTHR12227">
    <property type="entry name" value="GLYCERATE KINASE"/>
    <property type="match status" value="1"/>
</dbReference>
<reference evidence="3 4" key="1">
    <citation type="submission" date="2024-09" db="EMBL/GenBank/DDBJ databases">
        <authorList>
            <person name="Sun Q."/>
            <person name="Mori K."/>
        </authorList>
    </citation>
    <scope>NUCLEOTIDE SEQUENCE [LARGE SCALE GENOMIC DNA]</scope>
    <source>
        <strain evidence="3 4">NCAIM B.02621</strain>
    </source>
</reference>
<dbReference type="InterPro" id="IPR007835">
    <property type="entry name" value="MOFRL"/>
</dbReference>
<dbReference type="InterPro" id="IPR025286">
    <property type="entry name" value="MOFRL_assoc_dom"/>
</dbReference>
<keyword evidence="4" id="KW-1185">Reference proteome</keyword>
<evidence type="ECO:0000259" key="2">
    <source>
        <dbReference type="Pfam" id="PF13660"/>
    </source>
</evidence>
<dbReference type="EMBL" id="JBHLSW010000004">
    <property type="protein sequence ID" value="MFC0633520.1"/>
    <property type="molecule type" value="Genomic_DNA"/>
</dbReference>
<dbReference type="SUPFAM" id="SSF82544">
    <property type="entry name" value="GckA/TtuD-like"/>
    <property type="match status" value="1"/>
</dbReference>
<name>A0ABV6R1M1_9CAUL</name>
<feature type="domain" description="MOFRL" evidence="1">
    <location>
        <begin position="296"/>
        <end position="400"/>
    </location>
</feature>
<dbReference type="Gene3D" id="3.40.1480.10">
    <property type="entry name" value="MOFRL domain"/>
    <property type="match status" value="1"/>
</dbReference>